<evidence type="ECO:0000313" key="2">
    <source>
        <dbReference type="EMBL" id="BAM02503.1"/>
    </source>
</evidence>
<feature type="region of interest" description="Disordered" evidence="1">
    <location>
        <begin position="1"/>
        <end position="42"/>
    </location>
</feature>
<keyword evidence="3" id="KW-1185">Reference proteome</keyword>
<dbReference type="STRING" id="1142394.PSMK_03440"/>
<organism evidence="2 3">
    <name type="scientific">Phycisphaera mikurensis (strain NBRC 102666 / KCTC 22515 / FYK2301M01)</name>
    <dbReference type="NCBI Taxonomy" id="1142394"/>
    <lineage>
        <taxon>Bacteria</taxon>
        <taxon>Pseudomonadati</taxon>
        <taxon>Planctomycetota</taxon>
        <taxon>Phycisphaerae</taxon>
        <taxon>Phycisphaerales</taxon>
        <taxon>Phycisphaeraceae</taxon>
        <taxon>Phycisphaera</taxon>
    </lineage>
</organism>
<reference evidence="2 3" key="1">
    <citation type="submission" date="2012-02" db="EMBL/GenBank/DDBJ databases">
        <title>Complete genome sequence of Phycisphaera mikurensis NBRC 102666.</title>
        <authorList>
            <person name="Ankai A."/>
            <person name="Hosoyama A."/>
            <person name="Terui Y."/>
            <person name="Sekine M."/>
            <person name="Fukai R."/>
            <person name="Kato Y."/>
            <person name="Nakamura S."/>
            <person name="Yamada-Narita S."/>
            <person name="Kawakoshi A."/>
            <person name="Fukunaga Y."/>
            <person name="Yamazaki S."/>
            <person name="Fujita N."/>
        </authorList>
    </citation>
    <scope>NUCLEOTIDE SEQUENCE [LARGE SCALE GENOMIC DNA]</scope>
    <source>
        <strain evidence="3">NBRC 102666 / KCTC 22515 / FYK2301M01</strain>
    </source>
</reference>
<gene>
    <name evidence="2" type="ordered locus">PSMK_03440</name>
</gene>
<evidence type="ECO:0000313" key="3">
    <source>
        <dbReference type="Proteomes" id="UP000007881"/>
    </source>
</evidence>
<dbReference type="EMBL" id="AP012338">
    <property type="protein sequence ID" value="BAM02503.1"/>
    <property type="molecule type" value="Genomic_DNA"/>
</dbReference>
<evidence type="ECO:0000256" key="1">
    <source>
        <dbReference type="SAM" id="MobiDB-lite"/>
    </source>
</evidence>
<dbReference type="Proteomes" id="UP000007881">
    <property type="component" value="Chromosome"/>
</dbReference>
<dbReference type="KEGG" id="phm:PSMK_03440"/>
<sequence>MNPLRSDLPNRIGTGRPALQRSGASGFHAEPGLRPRGAPHLG</sequence>
<name>I0IB65_PHYMF</name>
<dbReference type="HOGENOM" id="CLU_3255556_0_0_0"/>
<accession>I0IB65</accession>
<protein>
    <submittedName>
        <fullName evidence="2">Uncharacterized protein</fullName>
    </submittedName>
</protein>
<dbReference type="AlphaFoldDB" id="I0IB65"/>
<proteinExistence type="predicted"/>